<dbReference type="EMBL" id="JBHULZ010000041">
    <property type="protein sequence ID" value="MFD2698211.1"/>
    <property type="molecule type" value="Genomic_DNA"/>
</dbReference>
<dbReference type="Proteomes" id="UP001597357">
    <property type="component" value="Unassembled WGS sequence"/>
</dbReference>
<protein>
    <submittedName>
        <fullName evidence="2">DUF4381 domain-containing protein</fullName>
    </submittedName>
</protein>
<feature type="transmembrane region" description="Helical" evidence="1">
    <location>
        <begin position="334"/>
        <end position="355"/>
    </location>
</feature>
<dbReference type="RefSeq" id="WP_379047402.1">
    <property type="nucleotide sequence ID" value="NZ_JBHULZ010000041.1"/>
</dbReference>
<proteinExistence type="predicted"/>
<evidence type="ECO:0000313" key="3">
    <source>
        <dbReference type="Proteomes" id="UP001597357"/>
    </source>
</evidence>
<evidence type="ECO:0000256" key="1">
    <source>
        <dbReference type="SAM" id="Phobius"/>
    </source>
</evidence>
<name>A0ABW5SES5_9FLAO</name>
<feature type="transmembrane region" description="Helical" evidence="1">
    <location>
        <begin position="156"/>
        <end position="178"/>
    </location>
</feature>
<keyword evidence="1" id="KW-1133">Transmembrane helix</keyword>
<gene>
    <name evidence="2" type="ORF">ACFSQ0_09430</name>
</gene>
<reference evidence="3" key="1">
    <citation type="journal article" date="2019" name="Int. J. Syst. Evol. Microbiol.">
        <title>The Global Catalogue of Microorganisms (GCM) 10K type strain sequencing project: providing services to taxonomists for standard genome sequencing and annotation.</title>
        <authorList>
            <consortium name="The Broad Institute Genomics Platform"/>
            <consortium name="The Broad Institute Genome Sequencing Center for Infectious Disease"/>
            <person name="Wu L."/>
            <person name="Ma J."/>
        </authorList>
    </citation>
    <scope>NUCLEOTIDE SEQUENCE [LARGE SCALE GENOMIC DNA]</scope>
    <source>
        <strain evidence="3">KCTC 42255</strain>
    </source>
</reference>
<keyword evidence="1" id="KW-0472">Membrane</keyword>
<comment type="caution">
    <text evidence="2">The sequence shown here is derived from an EMBL/GenBank/DDBJ whole genome shotgun (WGS) entry which is preliminary data.</text>
</comment>
<keyword evidence="1" id="KW-0812">Transmembrane</keyword>
<evidence type="ECO:0000313" key="2">
    <source>
        <dbReference type="EMBL" id="MFD2698211.1"/>
    </source>
</evidence>
<organism evidence="2 3">
    <name type="scientific">Mesonia sediminis</name>
    <dbReference type="NCBI Taxonomy" id="1703946"/>
    <lineage>
        <taxon>Bacteria</taxon>
        <taxon>Pseudomonadati</taxon>
        <taxon>Bacteroidota</taxon>
        <taxon>Flavobacteriia</taxon>
        <taxon>Flavobacteriales</taxon>
        <taxon>Flavobacteriaceae</taxon>
        <taxon>Mesonia</taxon>
    </lineage>
</organism>
<accession>A0ABW5SES5</accession>
<keyword evidence="3" id="KW-1185">Reference proteome</keyword>
<sequence length="543" mass="61864">MGNYKAFSFFNNRALFILALSLFCVNHDSVAQEIRASLDTNQIKIGEQINYKIEVVADSSAQIKFTEGQSFLPLEVVETSLDTLTAKEKLKFIKNYTITSFDAGEYILPGQTVSVNNYNFYTDSLAVKVLDVEVDTTKQKLYPVKESIYYEPPLSFNYWILAGILVLVLILLVLGIYLRKKKSSQKAKLPPFEQALLRLKELDQQDLLAQGKEKRFYTVLTEALKGYVDEEIDARALESTTSEFIALLKAKQNQGKLLLENELIDEFELFLKRADLVKFAGFKQGKLAAKEDRKRIEKYLQDLKTAIPAPTLEELQQDEAYLTAQRKKQKKRQLIYAGLIVLGVAIASGTAFTAFKGTDFVRELLVYDTNKELLNQEWISSNYGYPEVKIITPQVLIRRLQDQINKTDVPQGGSVEEFYYGTMSAPYHIVVRTMVYPEKTQFNLDQSIAAIQQDLEKIGAKNILVKDEDFTTIDGIKGKKVYGSFSYSPEKKEQTIRKSYQILNFGYQGAFQQIILIYPDQDSYAQEITSRIVNSVELNTAKK</sequence>